<dbReference type="AlphaFoldDB" id="A0AAV7KPV2"/>
<keyword evidence="1" id="KW-0472">Membrane</keyword>
<evidence type="ECO:0000256" key="1">
    <source>
        <dbReference type="SAM" id="Phobius"/>
    </source>
</evidence>
<keyword evidence="1" id="KW-0812">Transmembrane</keyword>
<dbReference type="EMBL" id="JANPWB010000016">
    <property type="protein sequence ID" value="KAJ1081087.1"/>
    <property type="molecule type" value="Genomic_DNA"/>
</dbReference>
<keyword evidence="1" id="KW-1133">Transmembrane helix</keyword>
<keyword evidence="3" id="KW-1185">Reference proteome</keyword>
<reference evidence="2" key="1">
    <citation type="journal article" date="2022" name="bioRxiv">
        <title>Sequencing and chromosome-scale assembly of the giantPleurodeles waltlgenome.</title>
        <authorList>
            <person name="Brown T."/>
            <person name="Elewa A."/>
            <person name="Iarovenko S."/>
            <person name="Subramanian E."/>
            <person name="Araus A.J."/>
            <person name="Petzold A."/>
            <person name="Susuki M."/>
            <person name="Suzuki K.-i.T."/>
            <person name="Hayashi T."/>
            <person name="Toyoda A."/>
            <person name="Oliveira C."/>
            <person name="Osipova E."/>
            <person name="Leigh N.D."/>
            <person name="Simon A."/>
            <person name="Yun M.H."/>
        </authorList>
    </citation>
    <scope>NUCLEOTIDE SEQUENCE</scope>
    <source>
        <strain evidence="2">20211129_DDA</strain>
        <tissue evidence="2">Liver</tissue>
    </source>
</reference>
<comment type="caution">
    <text evidence="2">The sequence shown here is derived from an EMBL/GenBank/DDBJ whole genome shotgun (WGS) entry which is preliminary data.</text>
</comment>
<feature type="transmembrane region" description="Helical" evidence="1">
    <location>
        <begin position="6"/>
        <end position="26"/>
    </location>
</feature>
<dbReference type="Proteomes" id="UP001066276">
    <property type="component" value="Chromosome 12"/>
</dbReference>
<sequence length="208" mass="23456">MGRRTTIAGGVSGGLTSFILLQFLILRATFPRSSDEGLRWRYPQLKKSLWCLRAAPVPKAHSGKVACISAWNLSNCTYKGMKAQWRPDLQILECLMRPELLEDQELVKTRLEPASVMGFITADTSDVPDIQADGREESHMHFDPIDLDNQMLNQSSRTIEHMQSELQDLGGGTEAKITAQMMCNNDLLRFKRTPNQIGELVFLQNYNA</sequence>
<name>A0AAV7KPV2_PLEWA</name>
<proteinExistence type="predicted"/>
<protein>
    <submittedName>
        <fullName evidence="2">Uncharacterized protein</fullName>
    </submittedName>
</protein>
<organism evidence="2 3">
    <name type="scientific">Pleurodeles waltl</name>
    <name type="common">Iberian ribbed newt</name>
    <dbReference type="NCBI Taxonomy" id="8319"/>
    <lineage>
        <taxon>Eukaryota</taxon>
        <taxon>Metazoa</taxon>
        <taxon>Chordata</taxon>
        <taxon>Craniata</taxon>
        <taxon>Vertebrata</taxon>
        <taxon>Euteleostomi</taxon>
        <taxon>Amphibia</taxon>
        <taxon>Batrachia</taxon>
        <taxon>Caudata</taxon>
        <taxon>Salamandroidea</taxon>
        <taxon>Salamandridae</taxon>
        <taxon>Pleurodelinae</taxon>
        <taxon>Pleurodeles</taxon>
    </lineage>
</organism>
<evidence type="ECO:0000313" key="2">
    <source>
        <dbReference type="EMBL" id="KAJ1081087.1"/>
    </source>
</evidence>
<accession>A0AAV7KPV2</accession>
<evidence type="ECO:0000313" key="3">
    <source>
        <dbReference type="Proteomes" id="UP001066276"/>
    </source>
</evidence>
<gene>
    <name evidence="2" type="ORF">NDU88_001271</name>
</gene>